<evidence type="ECO:0000313" key="2">
    <source>
        <dbReference type="Proteomes" id="UP000601435"/>
    </source>
</evidence>
<dbReference type="Proteomes" id="UP000601435">
    <property type="component" value="Unassembled WGS sequence"/>
</dbReference>
<keyword evidence="2" id="KW-1185">Reference proteome</keyword>
<evidence type="ECO:0000313" key="1">
    <source>
        <dbReference type="EMBL" id="CAE7932567.1"/>
    </source>
</evidence>
<protein>
    <submittedName>
        <fullName evidence="1">Uncharacterized protein</fullName>
    </submittedName>
</protein>
<dbReference type="EMBL" id="CAJNJA010082387">
    <property type="protein sequence ID" value="CAE7932567.1"/>
    <property type="molecule type" value="Genomic_DNA"/>
</dbReference>
<organism evidence="1 2">
    <name type="scientific">Symbiodinium necroappetens</name>
    <dbReference type="NCBI Taxonomy" id="1628268"/>
    <lineage>
        <taxon>Eukaryota</taxon>
        <taxon>Sar</taxon>
        <taxon>Alveolata</taxon>
        <taxon>Dinophyceae</taxon>
        <taxon>Suessiales</taxon>
        <taxon>Symbiodiniaceae</taxon>
        <taxon>Symbiodinium</taxon>
    </lineage>
</organism>
<accession>A0A813C0U9</accession>
<dbReference type="AlphaFoldDB" id="A0A813C0U9"/>
<proteinExistence type="predicted"/>
<feature type="non-terminal residue" evidence="1">
    <location>
        <position position="274"/>
    </location>
</feature>
<gene>
    <name evidence="1" type="ORF">SNEC2469_LOCUS32518</name>
</gene>
<dbReference type="OrthoDB" id="408323at2759"/>
<reference evidence="1" key="1">
    <citation type="submission" date="2021-02" db="EMBL/GenBank/DDBJ databases">
        <authorList>
            <person name="Dougan E. K."/>
            <person name="Rhodes N."/>
            <person name="Thang M."/>
            <person name="Chan C."/>
        </authorList>
    </citation>
    <scope>NUCLEOTIDE SEQUENCE</scope>
</reference>
<comment type="caution">
    <text evidence="1">The sequence shown here is derived from an EMBL/GenBank/DDBJ whole genome shotgun (WGS) entry which is preliminary data.</text>
</comment>
<sequence length="274" mass="30279">VLQPEGAVEKLDTGAKFMCIRNILDLDHSIRDHLITAVNKHGWKGSPYNEDALASKKLLPGHVFKSAKVNKQSSWVKYGKVTGESAMYVFKFTNAVHEDTPLKLRQKVTKAILEHRSEVCALAVALRDEVASQIPNVESFVNKRWLERLTKGDVGLEVELSTAVGAKEASYGPRNCSSLKQLLDEFSGSKPSDSKSAASFNLDHAQQAVDEKTFALLMQEIDFDVQAFAVYQANAQSHASSVAHQKNMWSKKLVDEARAAADAYLDHHVTCLVL</sequence>
<name>A0A813C0U9_9DINO</name>